<dbReference type="GO" id="GO:0008311">
    <property type="term" value="F:double-stranded DNA 3'-5' DNA exonuclease activity"/>
    <property type="evidence" value="ECO:0007669"/>
    <property type="project" value="TreeGrafter"/>
</dbReference>
<comment type="cofactor">
    <cofactor evidence="6">
        <name>Mg(2+)</name>
        <dbReference type="ChEBI" id="CHEBI:18420"/>
    </cofactor>
    <cofactor evidence="6">
        <name>Mn(2+)</name>
        <dbReference type="ChEBI" id="CHEBI:29035"/>
    </cofactor>
    <text evidence="6">Probably binds two magnesium or manganese ions per subunit.</text>
</comment>
<keyword evidence="10" id="KW-0255">Endonuclease</keyword>
<dbReference type="PROSITE" id="PS51435">
    <property type="entry name" value="AP_NUCLEASE_F1_4"/>
    <property type="match status" value="1"/>
</dbReference>
<feature type="binding site" evidence="6">
    <location>
        <position position="360"/>
    </location>
    <ligand>
        <name>Mg(2+)</name>
        <dbReference type="ChEBI" id="CHEBI:18420"/>
        <label>1</label>
    </ligand>
</feature>
<dbReference type="InterPro" id="IPR004808">
    <property type="entry name" value="AP_endonuc_1"/>
</dbReference>
<keyword evidence="6" id="KW-0464">Manganese</keyword>
<keyword evidence="4 6" id="KW-0460">Magnesium</keyword>
<comment type="caution">
    <text evidence="10">The sequence shown here is derived from an EMBL/GenBank/DDBJ whole genome shotgun (WGS) entry which is preliminary data.</text>
</comment>
<feature type="active site" evidence="5">
    <location>
        <position position="206"/>
    </location>
</feature>
<feature type="compositionally biased region" description="Pro residues" evidence="8">
    <location>
        <begin position="1"/>
        <end position="10"/>
    </location>
</feature>
<keyword evidence="2 6" id="KW-0479">Metal-binding</keyword>
<dbReference type="GO" id="GO:0006284">
    <property type="term" value="P:base-excision repair"/>
    <property type="evidence" value="ECO:0007669"/>
    <property type="project" value="TreeGrafter"/>
</dbReference>
<evidence type="ECO:0000256" key="5">
    <source>
        <dbReference type="PIRSR" id="PIRSR604808-1"/>
    </source>
</evidence>
<gene>
    <name evidence="10" type="ORF">BCR34DRAFT_626675</name>
</gene>
<feature type="domain" description="Endonuclease/exonuclease/phosphatase" evidence="9">
    <location>
        <begin position="44"/>
        <end position="360"/>
    </location>
</feature>
<feature type="binding site" evidence="6">
    <location>
        <position position="257"/>
    </location>
    <ligand>
        <name>Mg(2+)</name>
        <dbReference type="ChEBI" id="CHEBI:18420"/>
        <label>1</label>
    </ligand>
</feature>
<sequence length="375" mass="42449">MHQSISPPPSKRPRTCEPSNAPTTASRSLSTSITADPNSFRVFSWNINGITPFLQNPITSYFHAPESPHHRNENTRPASLRGFLQRHNWPAVLFLQEVKISRTDTKTQDAVKAAVNTRIVSERGAGSDAKEAPQYEVYFTLPNDRHNARGLRNSGKVYGVCSIIRSDMSTSHSVRHRTVNWDREGRVSVLELCAPNNCKLALFNVYAVNGTDNPYRDPQTGTVIGTRHDRKLIFHELLMEECMQMESLGWKVLLGGDFNVAPDERDGFPKLRTWPPQHVANREDFLNRFLEEGKGLGAVDVWRMMHGEDRRYTYFPRSREWASSCDRVDYFVAGRSVWNGGMVRGCGILDSEVERGPSDHVPFWVDIGFGTGNKD</sequence>
<dbReference type="OrthoDB" id="498125at2759"/>
<evidence type="ECO:0000313" key="10">
    <source>
        <dbReference type="EMBL" id="ORY06378.1"/>
    </source>
</evidence>
<feature type="binding site" evidence="6">
    <location>
        <position position="359"/>
    </location>
    <ligand>
        <name>Mg(2+)</name>
        <dbReference type="ChEBI" id="CHEBI:18420"/>
        <label>1</label>
    </ligand>
</feature>
<dbReference type="Gene3D" id="3.60.10.10">
    <property type="entry name" value="Endonuclease/exonuclease/phosphatase"/>
    <property type="match status" value="1"/>
</dbReference>
<evidence type="ECO:0000256" key="2">
    <source>
        <dbReference type="ARBA" id="ARBA00022723"/>
    </source>
</evidence>
<accession>A0A1Y1Z7X8</accession>
<keyword evidence="11" id="KW-1185">Reference proteome</keyword>
<feature type="compositionally biased region" description="Polar residues" evidence="8">
    <location>
        <begin position="17"/>
        <end position="32"/>
    </location>
</feature>
<protein>
    <submittedName>
        <fullName evidence="10">Endonuclease/exonuclease/phosphatase</fullName>
    </submittedName>
</protein>
<evidence type="ECO:0000256" key="8">
    <source>
        <dbReference type="SAM" id="MobiDB-lite"/>
    </source>
</evidence>
<feature type="binding site" evidence="6">
    <location>
        <position position="97"/>
    </location>
    <ligand>
        <name>Mg(2+)</name>
        <dbReference type="ChEBI" id="CHEBI:18420"/>
        <label>1</label>
    </ligand>
</feature>
<dbReference type="GO" id="GO:0003906">
    <property type="term" value="F:DNA-(apurinic or apyrimidinic site) endonuclease activity"/>
    <property type="evidence" value="ECO:0007669"/>
    <property type="project" value="TreeGrafter"/>
</dbReference>
<dbReference type="Proteomes" id="UP000193144">
    <property type="component" value="Unassembled WGS sequence"/>
</dbReference>
<keyword evidence="3" id="KW-0378">Hydrolase</keyword>
<evidence type="ECO:0000256" key="6">
    <source>
        <dbReference type="PIRSR" id="PIRSR604808-2"/>
    </source>
</evidence>
<dbReference type="EMBL" id="MCFA01000117">
    <property type="protein sequence ID" value="ORY06378.1"/>
    <property type="molecule type" value="Genomic_DNA"/>
</dbReference>
<feature type="site" description="Transition state stabilizer" evidence="7">
    <location>
        <position position="259"/>
    </location>
</feature>
<keyword evidence="10" id="KW-0540">Nuclease</keyword>
<organism evidence="10 11">
    <name type="scientific">Clohesyomyces aquaticus</name>
    <dbReference type="NCBI Taxonomy" id="1231657"/>
    <lineage>
        <taxon>Eukaryota</taxon>
        <taxon>Fungi</taxon>
        <taxon>Dikarya</taxon>
        <taxon>Ascomycota</taxon>
        <taxon>Pezizomycotina</taxon>
        <taxon>Dothideomycetes</taxon>
        <taxon>Pleosporomycetidae</taxon>
        <taxon>Pleosporales</taxon>
        <taxon>Lindgomycetaceae</taxon>
        <taxon>Clohesyomyces</taxon>
    </lineage>
</organism>
<keyword evidence="10" id="KW-0269">Exonuclease</keyword>
<dbReference type="GO" id="GO:0005634">
    <property type="term" value="C:nucleus"/>
    <property type="evidence" value="ECO:0007669"/>
    <property type="project" value="TreeGrafter"/>
</dbReference>
<feature type="region of interest" description="Disordered" evidence="8">
    <location>
        <begin position="1"/>
        <end position="32"/>
    </location>
</feature>
<name>A0A1Y1Z7X8_9PLEO</name>
<dbReference type="InterPro" id="IPR005135">
    <property type="entry name" value="Endo/exonuclease/phosphatase"/>
</dbReference>
<reference evidence="10 11" key="1">
    <citation type="submission" date="2016-07" db="EMBL/GenBank/DDBJ databases">
        <title>Pervasive Adenine N6-methylation of Active Genes in Fungi.</title>
        <authorList>
            <consortium name="DOE Joint Genome Institute"/>
            <person name="Mondo S.J."/>
            <person name="Dannebaum R.O."/>
            <person name="Kuo R.C."/>
            <person name="Labutti K."/>
            <person name="Haridas S."/>
            <person name="Kuo A."/>
            <person name="Salamov A."/>
            <person name="Ahrendt S.R."/>
            <person name="Lipzen A."/>
            <person name="Sullivan W."/>
            <person name="Andreopoulos W.B."/>
            <person name="Clum A."/>
            <person name="Lindquist E."/>
            <person name="Daum C."/>
            <person name="Ramamoorthy G.K."/>
            <person name="Gryganskyi A."/>
            <person name="Culley D."/>
            <person name="Magnuson J.K."/>
            <person name="James T.Y."/>
            <person name="O'Malley M.A."/>
            <person name="Stajich J.E."/>
            <person name="Spatafora J.W."/>
            <person name="Visel A."/>
            <person name="Grigoriev I.V."/>
        </authorList>
    </citation>
    <scope>NUCLEOTIDE SEQUENCE [LARGE SCALE GENOMIC DNA]</scope>
    <source>
        <strain evidence="10 11">CBS 115471</strain>
    </source>
</reference>
<dbReference type="GO" id="GO:0046872">
    <property type="term" value="F:metal ion binding"/>
    <property type="evidence" value="ECO:0007669"/>
    <property type="project" value="UniProtKB-KW"/>
</dbReference>
<evidence type="ECO:0000313" key="11">
    <source>
        <dbReference type="Proteomes" id="UP000193144"/>
    </source>
</evidence>
<evidence type="ECO:0000256" key="7">
    <source>
        <dbReference type="PIRSR" id="PIRSR604808-3"/>
    </source>
</evidence>
<feature type="site" description="Interaction with DNA substrate" evidence="7">
    <location>
        <position position="360"/>
    </location>
</feature>
<dbReference type="GO" id="GO:0008081">
    <property type="term" value="F:phosphoric diester hydrolase activity"/>
    <property type="evidence" value="ECO:0007669"/>
    <property type="project" value="TreeGrafter"/>
</dbReference>
<dbReference type="AlphaFoldDB" id="A0A1Y1Z7X8"/>
<dbReference type="STRING" id="1231657.A0A1Y1Z7X8"/>
<dbReference type="InterPro" id="IPR036691">
    <property type="entry name" value="Endo/exonu/phosph_ase_sf"/>
</dbReference>
<feature type="binding site" evidence="6">
    <location>
        <position position="46"/>
    </location>
    <ligand>
        <name>Mg(2+)</name>
        <dbReference type="ChEBI" id="CHEBI:18420"/>
        <label>1</label>
    </ligand>
</feature>
<feature type="site" description="Important for catalytic activity" evidence="7">
    <location>
        <position position="329"/>
    </location>
</feature>
<dbReference type="PANTHER" id="PTHR22748">
    <property type="entry name" value="AP ENDONUCLEASE"/>
    <property type="match status" value="1"/>
</dbReference>
<evidence type="ECO:0000256" key="1">
    <source>
        <dbReference type="ARBA" id="ARBA00007092"/>
    </source>
</evidence>
<dbReference type="Pfam" id="PF03372">
    <property type="entry name" value="Exo_endo_phos"/>
    <property type="match status" value="1"/>
</dbReference>
<feature type="active site" description="Proton donor/acceptor" evidence="5">
    <location>
        <position position="257"/>
    </location>
</feature>
<dbReference type="PANTHER" id="PTHR22748:SF14">
    <property type="entry name" value="ENDONUCLEASE_EXONUCLEASE_PHOSPHATASE DOMAIN-CONTAINING PROTEIN"/>
    <property type="match status" value="1"/>
</dbReference>
<evidence type="ECO:0000256" key="3">
    <source>
        <dbReference type="ARBA" id="ARBA00022801"/>
    </source>
</evidence>
<comment type="similarity">
    <text evidence="1">Belongs to the DNA repair enzymes AP/ExoA family.</text>
</comment>
<feature type="binding site" evidence="6">
    <location>
        <position position="259"/>
    </location>
    <ligand>
        <name>Mg(2+)</name>
        <dbReference type="ChEBI" id="CHEBI:18420"/>
        <label>1</label>
    </ligand>
</feature>
<proteinExistence type="inferred from homology"/>
<evidence type="ECO:0000259" key="9">
    <source>
        <dbReference type="Pfam" id="PF03372"/>
    </source>
</evidence>
<feature type="active site" description="Proton acceptor" evidence="5">
    <location>
        <position position="360"/>
    </location>
</feature>
<dbReference type="SUPFAM" id="SSF56219">
    <property type="entry name" value="DNase I-like"/>
    <property type="match status" value="1"/>
</dbReference>
<evidence type="ECO:0000256" key="4">
    <source>
        <dbReference type="ARBA" id="ARBA00022842"/>
    </source>
</evidence>